<dbReference type="InterPro" id="IPR004682">
    <property type="entry name" value="TRAP_DctP"/>
</dbReference>
<dbReference type="InterPro" id="IPR018389">
    <property type="entry name" value="DctP_fam"/>
</dbReference>
<reference evidence="5" key="1">
    <citation type="submission" date="2016-07" db="EMBL/GenBank/DDBJ databases">
        <title>Microvirga ossetica sp. nov. a new species of rhizobia isolated from root nodules of the legume species Vicia alpestris Steven originated from North Ossetia region in the Caucasus.</title>
        <authorList>
            <person name="Safronova V.I."/>
            <person name="Kuznetsova I.G."/>
            <person name="Sazanova A.L."/>
            <person name="Belimov A."/>
            <person name="Andronov E."/>
            <person name="Osledkin Y.S."/>
            <person name="Onishchuk O.P."/>
            <person name="Kurchak O.N."/>
            <person name="Shaposhnikov A.I."/>
            <person name="Willems A."/>
            <person name="Tikhonovich I.A."/>
        </authorList>
    </citation>
    <scope>NUCLEOTIDE SEQUENCE [LARGE SCALE GENOMIC DNA]</scope>
    <source>
        <strain evidence="5">V5/3M</strain>
        <plasmid evidence="5">unnamed1</plasmid>
    </source>
</reference>
<comment type="similarity">
    <text evidence="1">Belongs to the bacterial solute-binding protein 7 family.</text>
</comment>
<evidence type="ECO:0000313" key="5">
    <source>
        <dbReference type="EMBL" id="ANY82795.1"/>
    </source>
</evidence>
<protein>
    <submittedName>
        <fullName evidence="5">ABC transporter substrate-binding protein</fullName>
    </submittedName>
</protein>
<proteinExistence type="inferred from homology"/>
<accession>A0A1B2ES43</accession>
<evidence type="ECO:0000256" key="3">
    <source>
        <dbReference type="ARBA" id="ARBA00022729"/>
    </source>
</evidence>
<evidence type="ECO:0000256" key="2">
    <source>
        <dbReference type="ARBA" id="ARBA00022448"/>
    </source>
</evidence>
<dbReference type="InterPro" id="IPR038404">
    <property type="entry name" value="TRAP_DctP_sf"/>
</dbReference>
<dbReference type="Gene3D" id="3.40.190.170">
    <property type="entry name" value="Bacterial extracellular solute-binding protein, family 7"/>
    <property type="match status" value="1"/>
</dbReference>
<dbReference type="GO" id="GO:0030288">
    <property type="term" value="C:outer membrane-bounded periplasmic space"/>
    <property type="evidence" value="ECO:0007669"/>
    <property type="project" value="InterPro"/>
</dbReference>
<keyword evidence="3 4" id="KW-0732">Signal</keyword>
<evidence type="ECO:0000256" key="1">
    <source>
        <dbReference type="ARBA" id="ARBA00009023"/>
    </source>
</evidence>
<name>A0A1B2ES43_9HYPH</name>
<dbReference type="NCBIfam" id="NF037995">
    <property type="entry name" value="TRAP_S1"/>
    <property type="match status" value="1"/>
</dbReference>
<organism evidence="5">
    <name type="scientific">Microvirga ossetica</name>
    <dbReference type="NCBI Taxonomy" id="1882682"/>
    <lineage>
        <taxon>Bacteria</taxon>
        <taxon>Pseudomonadati</taxon>
        <taxon>Pseudomonadota</taxon>
        <taxon>Alphaproteobacteria</taxon>
        <taxon>Hyphomicrobiales</taxon>
        <taxon>Methylobacteriaceae</taxon>
        <taxon>Microvirga</taxon>
    </lineage>
</organism>
<dbReference type="Pfam" id="PF03480">
    <property type="entry name" value="DctP"/>
    <property type="match status" value="1"/>
</dbReference>
<evidence type="ECO:0000256" key="4">
    <source>
        <dbReference type="SAM" id="SignalP"/>
    </source>
</evidence>
<dbReference type="EMBL" id="CP016617">
    <property type="protein sequence ID" value="ANY82795.1"/>
    <property type="molecule type" value="Genomic_DNA"/>
</dbReference>
<dbReference type="PANTHER" id="PTHR33376">
    <property type="match status" value="1"/>
</dbReference>
<dbReference type="OrthoDB" id="9803763at2"/>
<keyword evidence="5" id="KW-0614">Plasmid</keyword>
<keyword evidence="2" id="KW-0813">Transport</keyword>
<dbReference type="AlphaFoldDB" id="A0A1B2ES43"/>
<dbReference type="GO" id="GO:0055085">
    <property type="term" value="P:transmembrane transport"/>
    <property type="evidence" value="ECO:0007669"/>
    <property type="project" value="InterPro"/>
</dbReference>
<feature type="signal peptide" evidence="4">
    <location>
        <begin position="1"/>
        <end position="26"/>
    </location>
</feature>
<dbReference type="PANTHER" id="PTHR33376:SF7">
    <property type="entry name" value="C4-DICARBOXYLATE-BINDING PROTEIN DCTB"/>
    <property type="match status" value="1"/>
</dbReference>
<dbReference type="PIRSF" id="PIRSF006470">
    <property type="entry name" value="DctB"/>
    <property type="match status" value="1"/>
</dbReference>
<sequence>MKTTIKTGLSSLIGLSVALVAANAGAAEIKQRTIKVSYGTAADHPFGLGVTKFADLVAKKSDGKITVRGYPAGQLGAEVPSISSAQGGVLEMAVTSTSAVVGTVKEFALFDFPYLFATEKEADAVLDGAVGKQLLDKLPAKGLTGLCYWESGFRNISNSRHPVTKLEDIQGLKVRTIQNPVFLDTINALGANAVPMPFTELYTALETKAVDGQEGPYTTILTSKINEVQKYLSPTQHIYGAVVVLVGKKFWDQLSGDEKQILQDSCGEARDYERAVSREASPASLAELKTKGMVFNEIPADELAKMREKVKPVVDKYTKDVGDALVTQAHAEIEKVRQQK</sequence>
<dbReference type="CDD" id="cd13679">
    <property type="entry name" value="PBP2_TRAP_YiaO_like"/>
    <property type="match status" value="1"/>
</dbReference>
<feature type="chain" id="PRO_5008536155" evidence="4">
    <location>
        <begin position="27"/>
        <end position="340"/>
    </location>
</feature>
<dbReference type="NCBIfam" id="TIGR00787">
    <property type="entry name" value="dctP"/>
    <property type="match status" value="1"/>
</dbReference>
<geneLocation type="plasmid" evidence="5">
    <name>unnamed1</name>
</geneLocation>
<dbReference type="RefSeq" id="WP_099513899.1">
    <property type="nucleotide sequence ID" value="NZ_CP016617.1"/>
</dbReference>
<dbReference type="KEGG" id="moc:BB934_31640"/>
<gene>
    <name evidence="5" type="ORF">BB934_31640</name>
</gene>